<dbReference type="PANTHER" id="PTHR45348">
    <property type="entry name" value="HYPOTHETICAL OXIDOREDUCTASE (EUROFUNG)"/>
    <property type="match status" value="1"/>
</dbReference>
<dbReference type="InterPro" id="IPR020843">
    <property type="entry name" value="ER"/>
</dbReference>
<dbReference type="InterPro" id="IPR013149">
    <property type="entry name" value="ADH-like_C"/>
</dbReference>
<dbReference type="InterPro" id="IPR011032">
    <property type="entry name" value="GroES-like_sf"/>
</dbReference>
<sequence>MAIPTQHKALVTIAPSTQGELEDVPTPHPAAGQILVKIVVAGIMPADWKIPAWGMWGDSYPMVFGFDGAGFVEEVGPGITEFSQGDRVFFQGWGDEPGHAYHGTFQQYLVVPTYIVSKLPDRIQFEEGVTIFSPMSTVAISLFSHKPGTDSLKMTPPWEDGRGKYAGKSFFVNGGATQVGLFALQWAKIAGFGPIIAVASLHNTGLVKAYGATHVIDRKLSQDKIIEQVKAIAGGLVDLSYETVVEEETITLSAAAVRPGGQLVVVLPGKEPLIQKLTEPKDVQWVIARGLQSTEQNKGALLGLLRKLPELLEEGVIKPTPHEVLEGGLRAVPAGLERLRNNQVSGVRLVIRPHETQ</sequence>
<dbReference type="Pfam" id="PF00107">
    <property type="entry name" value="ADH_zinc_N"/>
    <property type="match status" value="1"/>
</dbReference>
<evidence type="ECO:0000259" key="1">
    <source>
        <dbReference type="SMART" id="SM00829"/>
    </source>
</evidence>
<dbReference type="Gene3D" id="3.40.50.720">
    <property type="entry name" value="NAD(P)-binding Rossmann-like Domain"/>
    <property type="match status" value="1"/>
</dbReference>
<dbReference type="Pfam" id="PF08240">
    <property type="entry name" value="ADH_N"/>
    <property type="match status" value="1"/>
</dbReference>
<dbReference type="GO" id="GO:0016651">
    <property type="term" value="F:oxidoreductase activity, acting on NAD(P)H"/>
    <property type="evidence" value="ECO:0007669"/>
    <property type="project" value="InterPro"/>
</dbReference>
<protein>
    <submittedName>
        <fullName evidence="2">GroES-like protein</fullName>
    </submittedName>
</protein>
<dbReference type="SUPFAM" id="SSF51735">
    <property type="entry name" value="NAD(P)-binding Rossmann-fold domains"/>
    <property type="match status" value="1"/>
</dbReference>
<dbReference type="CDD" id="cd08249">
    <property type="entry name" value="enoyl_reductase_like"/>
    <property type="match status" value="1"/>
</dbReference>
<dbReference type="EMBL" id="ML122318">
    <property type="protein sequence ID" value="RPD53645.1"/>
    <property type="molecule type" value="Genomic_DNA"/>
</dbReference>
<dbReference type="SMART" id="SM00829">
    <property type="entry name" value="PKS_ER"/>
    <property type="match status" value="1"/>
</dbReference>
<dbReference type="STRING" id="1328759.A0A5C2RSZ5"/>
<gene>
    <name evidence="2" type="ORF">L227DRAFT_604498</name>
</gene>
<dbReference type="InterPro" id="IPR047122">
    <property type="entry name" value="Trans-enoyl_RdTase-like"/>
</dbReference>
<name>A0A5C2RSZ5_9APHY</name>
<dbReference type="Gene3D" id="3.90.180.10">
    <property type="entry name" value="Medium-chain alcohol dehydrogenases, catalytic domain"/>
    <property type="match status" value="1"/>
</dbReference>
<evidence type="ECO:0000313" key="3">
    <source>
        <dbReference type="Proteomes" id="UP000313359"/>
    </source>
</evidence>
<dbReference type="Proteomes" id="UP000313359">
    <property type="component" value="Unassembled WGS sequence"/>
</dbReference>
<dbReference type="AlphaFoldDB" id="A0A5C2RSZ5"/>
<proteinExistence type="predicted"/>
<reference evidence="2" key="1">
    <citation type="journal article" date="2018" name="Genome Biol. Evol.">
        <title>Genomics and development of Lentinus tigrinus, a white-rot wood-decaying mushroom with dimorphic fruiting bodies.</title>
        <authorList>
            <person name="Wu B."/>
            <person name="Xu Z."/>
            <person name="Knudson A."/>
            <person name="Carlson A."/>
            <person name="Chen N."/>
            <person name="Kovaka S."/>
            <person name="LaButti K."/>
            <person name="Lipzen A."/>
            <person name="Pennachio C."/>
            <person name="Riley R."/>
            <person name="Schakwitz W."/>
            <person name="Umezawa K."/>
            <person name="Ohm R.A."/>
            <person name="Grigoriev I.V."/>
            <person name="Nagy L.G."/>
            <person name="Gibbons J."/>
            <person name="Hibbett D."/>
        </authorList>
    </citation>
    <scope>NUCLEOTIDE SEQUENCE [LARGE SCALE GENOMIC DNA]</scope>
    <source>
        <strain evidence="2">ALCF2SS1-6</strain>
    </source>
</reference>
<feature type="domain" description="Enoyl reductase (ER)" evidence="1">
    <location>
        <begin position="19"/>
        <end position="351"/>
    </location>
</feature>
<dbReference type="OrthoDB" id="3233595at2759"/>
<keyword evidence="3" id="KW-1185">Reference proteome</keyword>
<accession>A0A5C2RSZ5</accession>
<dbReference type="SUPFAM" id="SSF50129">
    <property type="entry name" value="GroES-like"/>
    <property type="match status" value="1"/>
</dbReference>
<dbReference type="InterPro" id="IPR013154">
    <property type="entry name" value="ADH-like_N"/>
</dbReference>
<dbReference type="PANTHER" id="PTHR45348:SF5">
    <property type="entry name" value="OXIDOREDUCTASE, PUTATIVE (AFU_ORTHOLOGUE AFUA_8G01420)-RELATED"/>
    <property type="match status" value="1"/>
</dbReference>
<organism evidence="2 3">
    <name type="scientific">Lentinus tigrinus ALCF2SS1-6</name>
    <dbReference type="NCBI Taxonomy" id="1328759"/>
    <lineage>
        <taxon>Eukaryota</taxon>
        <taxon>Fungi</taxon>
        <taxon>Dikarya</taxon>
        <taxon>Basidiomycota</taxon>
        <taxon>Agaricomycotina</taxon>
        <taxon>Agaricomycetes</taxon>
        <taxon>Polyporales</taxon>
        <taxon>Polyporaceae</taxon>
        <taxon>Lentinus</taxon>
    </lineage>
</organism>
<evidence type="ECO:0000313" key="2">
    <source>
        <dbReference type="EMBL" id="RPD53645.1"/>
    </source>
</evidence>
<dbReference type="InterPro" id="IPR036291">
    <property type="entry name" value="NAD(P)-bd_dom_sf"/>
</dbReference>